<dbReference type="EMBL" id="DSVL01000196">
    <property type="protein sequence ID" value="HFH29101.1"/>
    <property type="molecule type" value="Genomic_DNA"/>
</dbReference>
<evidence type="ECO:0000259" key="17">
    <source>
        <dbReference type="SMART" id="SM01350"/>
    </source>
</evidence>
<feature type="binding site" evidence="15">
    <location>
        <begin position="14"/>
        <end position="19"/>
    </location>
    <ligand>
        <name>NADP(+)</name>
        <dbReference type="ChEBI" id="CHEBI:58349"/>
    </ligand>
</feature>
<accession>A0A7C3IHD6</accession>
<comment type="pathway">
    <text evidence="2 12 16">Carbohydrate degradation; pentose phosphate pathway; D-ribulose 5-phosphate from D-glucose 6-phosphate (oxidative stage): step 3/3.</text>
</comment>
<dbReference type="PROSITE" id="PS00461">
    <property type="entry name" value="6PGD"/>
    <property type="match status" value="1"/>
</dbReference>
<name>A0A7C3IHD6_9SPIR</name>
<dbReference type="UniPathway" id="UPA00115">
    <property type="reaction ID" value="UER00410"/>
</dbReference>
<dbReference type="InterPro" id="IPR006115">
    <property type="entry name" value="6PGDH_NADP-bd"/>
</dbReference>
<feature type="binding site" description="in other chain" evidence="14">
    <location>
        <begin position="133"/>
        <end position="135"/>
    </location>
    <ligand>
        <name>substrate</name>
        <note>ligand shared between dimeric partners</note>
    </ligand>
</feature>
<dbReference type="NCBIfam" id="NF006765">
    <property type="entry name" value="PRK09287.1"/>
    <property type="match status" value="1"/>
</dbReference>
<evidence type="ECO:0000256" key="9">
    <source>
        <dbReference type="ARBA" id="ARBA00023064"/>
    </source>
</evidence>
<comment type="caution">
    <text evidence="18">The sequence shown here is derived from an EMBL/GenBank/DDBJ whole genome shotgun (WGS) entry which is preliminary data.</text>
</comment>
<feature type="active site" description="Proton acceptor" evidence="13">
    <location>
        <position position="188"/>
    </location>
</feature>
<dbReference type="InterPro" id="IPR006184">
    <property type="entry name" value="6PGdom_BS"/>
</dbReference>
<evidence type="ECO:0000256" key="1">
    <source>
        <dbReference type="ARBA" id="ARBA00002526"/>
    </source>
</evidence>
<protein>
    <recommendedName>
        <fullName evidence="6 12">6-phosphogluconate dehydrogenase, decarboxylating</fullName>
        <ecNumber evidence="5 12">1.1.1.44</ecNumber>
    </recommendedName>
</protein>
<feature type="binding site" evidence="15">
    <location>
        <position position="107"/>
    </location>
    <ligand>
        <name>NADP(+)</name>
        <dbReference type="ChEBI" id="CHEBI:58349"/>
    </ligand>
</feature>
<feature type="binding site" description="in other chain" evidence="14">
    <location>
        <position position="265"/>
    </location>
    <ligand>
        <name>substrate</name>
        <note>ligand shared between dimeric partners</note>
    </ligand>
</feature>
<dbReference type="Gene3D" id="1.10.1040.10">
    <property type="entry name" value="N-(1-d-carboxylethyl)-l-norvaline Dehydrogenase, domain 2"/>
    <property type="match status" value="1"/>
</dbReference>
<keyword evidence="9 16" id="KW-0311">Gluconate utilization</keyword>
<keyword evidence="10 12" id="KW-0570">Pentose shunt</keyword>
<dbReference type="NCBIfam" id="TIGR00873">
    <property type="entry name" value="gnd"/>
    <property type="match status" value="1"/>
</dbReference>
<reference evidence="18" key="1">
    <citation type="journal article" date="2020" name="mSystems">
        <title>Genome- and Community-Level Interaction Insights into Carbon Utilization and Element Cycling Functions of Hydrothermarchaeota in Hydrothermal Sediment.</title>
        <authorList>
            <person name="Zhou Z."/>
            <person name="Liu Y."/>
            <person name="Xu W."/>
            <person name="Pan J."/>
            <person name="Luo Z.H."/>
            <person name="Li M."/>
        </authorList>
    </citation>
    <scope>NUCLEOTIDE SEQUENCE [LARGE SCALE GENOMIC DNA]</scope>
    <source>
        <strain evidence="18">SpSt-503</strain>
    </source>
</reference>
<dbReference type="GO" id="GO:0050661">
    <property type="term" value="F:NADP binding"/>
    <property type="evidence" value="ECO:0007669"/>
    <property type="project" value="InterPro"/>
</dbReference>
<evidence type="ECO:0000256" key="16">
    <source>
        <dbReference type="RuleBase" id="RU000485"/>
    </source>
</evidence>
<dbReference type="InterPro" id="IPR006183">
    <property type="entry name" value="Pgluconate_DH"/>
</dbReference>
<dbReference type="FunFam" id="3.40.50.720:FF:000007">
    <property type="entry name" value="6-phosphogluconate dehydrogenase, decarboxylating"/>
    <property type="match status" value="1"/>
</dbReference>
<dbReference type="GO" id="GO:0019521">
    <property type="term" value="P:D-gluconate metabolic process"/>
    <property type="evidence" value="ECO:0007669"/>
    <property type="project" value="UniProtKB-KW"/>
</dbReference>
<dbReference type="PIRSF" id="PIRSF000109">
    <property type="entry name" value="6PGD"/>
    <property type="match status" value="1"/>
</dbReference>
<feature type="binding site" description="in other chain" evidence="14">
    <location>
        <begin position="191"/>
        <end position="192"/>
    </location>
    <ligand>
        <name>substrate</name>
        <note>ligand shared between dimeric partners</note>
    </ligand>
</feature>
<feature type="binding site" evidence="15">
    <location>
        <begin position="79"/>
        <end position="81"/>
    </location>
    <ligand>
        <name>NADP(+)</name>
        <dbReference type="ChEBI" id="CHEBI:58349"/>
    </ligand>
</feature>
<dbReference type="FunFam" id="1.20.5.320:FF:000002">
    <property type="entry name" value="6-phosphogluconate dehydrogenase, decarboxylating"/>
    <property type="match status" value="1"/>
</dbReference>
<dbReference type="Gene3D" id="1.20.5.320">
    <property type="entry name" value="6-Phosphogluconate Dehydrogenase, domain 3"/>
    <property type="match status" value="1"/>
</dbReference>
<comment type="subunit">
    <text evidence="4 12">Homodimer.</text>
</comment>
<feature type="binding site" evidence="15">
    <location>
        <begin position="37"/>
        <end position="39"/>
    </location>
    <ligand>
        <name>NADP(+)</name>
        <dbReference type="ChEBI" id="CHEBI:58349"/>
    </ligand>
</feature>
<dbReference type="InterPro" id="IPR013328">
    <property type="entry name" value="6PGD_dom2"/>
</dbReference>
<dbReference type="EC" id="1.1.1.44" evidence="5 12"/>
<evidence type="ECO:0000256" key="7">
    <source>
        <dbReference type="ARBA" id="ARBA00022857"/>
    </source>
</evidence>
<evidence type="ECO:0000256" key="2">
    <source>
        <dbReference type="ARBA" id="ARBA00004874"/>
    </source>
</evidence>
<dbReference type="AlphaFoldDB" id="A0A7C3IHD6"/>
<evidence type="ECO:0000256" key="5">
    <source>
        <dbReference type="ARBA" id="ARBA00013011"/>
    </source>
</evidence>
<comment type="similarity">
    <text evidence="3 12 16">Belongs to the 6-phosphogluconate dehydrogenase family.</text>
</comment>
<comment type="function">
    <text evidence="1 12">Catalyzes the oxidative decarboxylation of 6-phosphogluconate to ribulose 5-phosphate and CO(2), with concomitant reduction of NADP to NADPH.</text>
</comment>
<dbReference type="InterPro" id="IPR036291">
    <property type="entry name" value="NAD(P)-bd_dom_sf"/>
</dbReference>
<evidence type="ECO:0000256" key="4">
    <source>
        <dbReference type="ARBA" id="ARBA00011738"/>
    </source>
</evidence>
<feature type="binding site" description="in other chain" evidence="14">
    <location>
        <position position="292"/>
    </location>
    <ligand>
        <name>substrate</name>
        <note>ligand shared between dimeric partners</note>
    </ligand>
</feature>
<evidence type="ECO:0000256" key="11">
    <source>
        <dbReference type="ARBA" id="ARBA00048640"/>
    </source>
</evidence>
<dbReference type="SUPFAM" id="SSF51735">
    <property type="entry name" value="NAD(P)-binding Rossmann-fold domains"/>
    <property type="match status" value="1"/>
</dbReference>
<feature type="binding site" evidence="14">
    <location>
        <position position="454"/>
    </location>
    <ligand>
        <name>substrate</name>
        <note>ligand shared between dimeric partners</note>
    </ligand>
</feature>
<evidence type="ECO:0000256" key="12">
    <source>
        <dbReference type="PIRNR" id="PIRNR000109"/>
    </source>
</evidence>
<evidence type="ECO:0000256" key="10">
    <source>
        <dbReference type="ARBA" id="ARBA00023126"/>
    </source>
</evidence>
<proteinExistence type="inferred from homology"/>
<dbReference type="InterPro" id="IPR008927">
    <property type="entry name" value="6-PGluconate_DH-like_C_sf"/>
</dbReference>
<dbReference type="PRINTS" id="PR00076">
    <property type="entry name" value="6PGDHDRGNASE"/>
</dbReference>
<gene>
    <name evidence="18" type="primary">gnd</name>
    <name evidence="18" type="ORF">ENS59_06260</name>
</gene>
<dbReference type="Gene3D" id="3.40.50.720">
    <property type="entry name" value="NAD(P)-binding Rossmann-like Domain"/>
    <property type="match status" value="1"/>
</dbReference>
<evidence type="ECO:0000256" key="13">
    <source>
        <dbReference type="PIRSR" id="PIRSR000109-1"/>
    </source>
</evidence>
<comment type="catalytic activity">
    <reaction evidence="11 12 16">
        <text>6-phospho-D-gluconate + NADP(+) = D-ribulose 5-phosphate + CO2 + NADPH</text>
        <dbReference type="Rhea" id="RHEA:10116"/>
        <dbReference type="ChEBI" id="CHEBI:16526"/>
        <dbReference type="ChEBI" id="CHEBI:57783"/>
        <dbReference type="ChEBI" id="CHEBI:58121"/>
        <dbReference type="ChEBI" id="CHEBI:58349"/>
        <dbReference type="ChEBI" id="CHEBI:58759"/>
        <dbReference type="EC" id="1.1.1.44"/>
    </reaction>
</comment>
<dbReference type="FunFam" id="1.10.1040.10:FF:000002">
    <property type="entry name" value="6-phosphogluconate dehydrogenase, decarboxylating"/>
    <property type="match status" value="1"/>
</dbReference>
<evidence type="ECO:0000256" key="6">
    <source>
        <dbReference type="ARBA" id="ARBA00018193"/>
    </source>
</evidence>
<dbReference type="InterPro" id="IPR006114">
    <property type="entry name" value="6PGDH_C"/>
</dbReference>
<dbReference type="SUPFAM" id="SSF48179">
    <property type="entry name" value="6-phosphogluconate dehydrogenase C-terminal domain-like"/>
    <property type="match status" value="1"/>
</dbReference>
<feature type="binding site" description="in other chain" evidence="14">
    <location>
        <position position="107"/>
    </location>
    <ligand>
        <name>substrate</name>
        <note>ligand shared between dimeric partners</note>
    </ligand>
</feature>
<dbReference type="InterPro" id="IPR006113">
    <property type="entry name" value="6PGDH_Gnd/GntZ"/>
</dbReference>
<evidence type="ECO:0000313" key="18">
    <source>
        <dbReference type="EMBL" id="HFH29101.1"/>
    </source>
</evidence>
<evidence type="ECO:0000256" key="14">
    <source>
        <dbReference type="PIRSR" id="PIRSR000109-2"/>
    </source>
</evidence>
<dbReference type="SMART" id="SM01350">
    <property type="entry name" value="6PGD"/>
    <property type="match status" value="1"/>
</dbReference>
<dbReference type="GO" id="GO:0004616">
    <property type="term" value="F:phosphogluconate dehydrogenase (decarboxylating) activity"/>
    <property type="evidence" value="ECO:0007669"/>
    <property type="project" value="UniProtKB-EC"/>
</dbReference>
<feature type="binding site" evidence="14">
    <location>
        <position position="460"/>
    </location>
    <ligand>
        <name>substrate</name>
        <note>ligand shared between dimeric partners</note>
    </ligand>
</feature>
<keyword evidence="7 12" id="KW-0521">NADP</keyword>
<dbReference type="GO" id="GO:0006098">
    <property type="term" value="P:pentose-phosphate shunt"/>
    <property type="evidence" value="ECO:0007669"/>
    <property type="project" value="UniProtKB-UniPathway"/>
</dbReference>
<evidence type="ECO:0000256" key="8">
    <source>
        <dbReference type="ARBA" id="ARBA00023002"/>
    </source>
</evidence>
<dbReference type="Pfam" id="PF00393">
    <property type="entry name" value="6PGD"/>
    <property type="match status" value="1"/>
</dbReference>
<sequence length="491" mass="53965">MTNKEAKADIGLIGLAVMGENLVLNMESKGFTVAVYNRTLTKVDEFTSGRGAGKRIIGTHSLEELASVIKRPRKVMMMVKAGQAVDETIEHLLPVLEPGDIIIDGGNSNYQDTMRRTSYVESKGLLYIGSGVSGGEEGALTGPSLMPGGSPAAWPLIKPIFQAIAAKVEGGVPCCDWVGENGAGHFVKMVHNGIEYGDMQLISETYWLMKHYVGLSHEEMADVFDEWNRSELDSYLIEITRDILRYKDSDGSPLVEKILDAAGQKGTGKWTGISALEFGVPLTLIAEAVFARCLSSEKEERVRASRLFKKPALPAASLSGEARKVFIQDLKQALYASKIVSYAQGYLLMREAAKAYGWKLNYGGIALMWRGGCIIRSAFLGKIKEAFDKNPELENLLQDPFFSSVVDKAQDSWRRVAMTALQHGLPAPALTSALTYFDGYRSDRLPANLLQAQRDYFGAHTYERTDRPRGEFFHTNWTGRGGSTSASTYTV</sequence>
<dbReference type="Pfam" id="PF03446">
    <property type="entry name" value="NAD_binding_2"/>
    <property type="match status" value="1"/>
</dbReference>
<dbReference type="PANTHER" id="PTHR11811">
    <property type="entry name" value="6-PHOSPHOGLUCONATE DEHYDROGENASE"/>
    <property type="match status" value="1"/>
</dbReference>
<feature type="domain" description="6-phosphogluconate dehydrogenase C-terminal" evidence="17">
    <location>
        <begin position="184"/>
        <end position="478"/>
    </location>
</feature>
<keyword evidence="8 12" id="KW-0560">Oxidoreductase</keyword>
<evidence type="ECO:0000256" key="3">
    <source>
        <dbReference type="ARBA" id="ARBA00008419"/>
    </source>
</evidence>
<feature type="binding site" description="in other chain" evidence="14">
    <location>
        <position position="196"/>
    </location>
    <ligand>
        <name>substrate</name>
        <note>ligand shared between dimeric partners</note>
    </ligand>
</feature>
<feature type="active site" description="Proton donor" evidence="13">
    <location>
        <position position="195"/>
    </location>
</feature>
<organism evidence="18">
    <name type="scientific">Gracilinema caldarium</name>
    <dbReference type="NCBI Taxonomy" id="215591"/>
    <lineage>
        <taxon>Bacteria</taxon>
        <taxon>Pseudomonadati</taxon>
        <taxon>Spirochaetota</taxon>
        <taxon>Spirochaetia</taxon>
        <taxon>Spirochaetales</taxon>
        <taxon>Breznakiellaceae</taxon>
        <taxon>Gracilinema</taxon>
    </lineage>
</organism>
<evidence type="ECO:0000256" key="15">
    <source>
        <dbReference type="PIRSR" id="PIRSR000109-3"/>
    </source>
</evidence>